<dbReference type="InterPro" id="IPR013763">
    <property type="entry name" value="Cyclin-like_dom"/>
</dbReference>
<accession>A0AAV2IYN2</accession>
<dbReference type="GO" id="GO:0005829">
    <property type="term" value="C:cytosol"/>
    <property type="evidence" value="ECO:0007669"/>
    <property type="project" value="UniProtKB-ARBA"/>
</dbReference>
<reference evidence="11 12" key="1">
    <citation type="submission" date="2024-04" db="EMBL/GenBank/DDBJ databases">
        <authorList>
            <person name="Waldvogel A.-M."/>
            <person name="Schoenle A."/>
        </authorList>
    </citation>
    <scope>NUCLEOTIDE SEQUENCE [LARGE SCALE GENOMIC DNA]</scope>
</reference>
<dbReference type="SMART" id="SM00385">
    <property type="entry name" value="CYCLIN"/>
    <property type="match status" value="2"/>
</dbReference>
<keyword evidence="3" id="KW-0132">Cell division</keyword>
<evidence type="ECO:0000313" key="12">
    <source>
        <dbReference type="Proteomes" id="UP001497482"/>
    </source>
</evidence>
<feature type="domain" description="Cyclin C-terminal" evidence="10">
    <location>
        <begin position="260"/>
        <end position="378"/>
    </location>
</feature>
<dbReference type="InterPro" id="IPR039361">
    <property type="entry name" value="Cyclin"/>
</dbReference>
<comment type="subunit">
    <text evidence="7">Interacts with the CDK1 protein kinase to form a serine/threonine kinase holoenzyme complex also known as maturation promoting factor (MPF). The cyclin subunit imparts substrate specificity to the complex.</text>
</comment>
<feature type="domain" description="Cyclin-like" evidence="9">
    <location>
        <begin position="167"/>
        <end position="251"/>
    </location>
</feature>
<dbReference type="Proteomes" id="UP001497482">
    <property type="component" value="Chromosome 1"/>
</dbReference>
<dbReference type="InterPro" id="IPR036915">
    <property type="entry name" value="Cyclin-like_sf"/>
</dbReference>
<dbReference type="Gene3D" id="1.10.472.10">
    <property type="entry name" value="Cyclin-like"/>
    <property type="match status" value="2"/>
</dbReference>
<feature type="domain" description="Cyclin-like" evidence="9">
    <location>
        <begin position="264"/>
        <end position="345"/>
    </location>
</feature>
<dbReference type="InterPro" id="IPR006671">
    <property type="entry name" value="Cyclin_N"/>
</dbReference>
<keyword evidence="12" id="KW-1185">Reference proteome</keyword>
<dbReference type="PROSITE" id="PS00292">
    <property type="entry name" value="CYCLINS"/>
    <property type="match status" value="1"/>
</dbReference>
<dbReference type="InterPro" id="IPR004367">
    <property type="entry name" value="Cyclin_C-dom"/>
</dbReference>
<dbReference type="PIRSF" id="PIRSF001771">
    <property type="entry name" value="Cyclin_A_B_D_E"/>
    <property type="match status" value="1"/>
</dbReference>
<gene>
    <name evidence="11" type="ORF">KC01_LOCUS2006</name>
</gene>
<evidence type="ECO:0000256" key="2">
    <source>
        <dbReference type="ARBA" id="ARBA00006955"/>
    </source>
</evidence>
<proteinExistence type="inferred from homology"/>
<dbReference type="Pfam" id="PF02984">
    <property type="entry name" value="Cyclin_C"/>
    <property type="match status" value="1"/>
</dbReference>
<evidence type="ECO:0000256" key="5">
    <source>
        <dbReference type="ARBA" id="ARBA00023127"/>
    </source>
</evidence>
<evidence type="ECO:0000313" key="11">
    <source>
        <dbReference type="EMBL" id="CAL1569590.1"/>
    </source>
</evidence>
<dbReference type="SMART" id="SM01332">
    <property type="entry name" value="Cyclin_C"/>
    <property type="match status" value="1"/>
</dbReference>
<sequence length="392" mass="43501">MALRVTRNRLASTRTEMAVKPGTQSLQTRAALGDIGNIPEKAVPQKKVVTRAATKVQKADAKPKPLAVAPQPEPEVAVKVPVLPASPTPMETSGCEPGDLCQAFSDVILQTAIRDVDSDDYNNPMLCSEYVKEIYKYLRVLEVEQNIRPNYLQGTEVTGNMRSILVDWLVQVSLKFRLLQETMYMTVAIIDRYLQDNPVPKKQLQLVGVTAMFLASKFEEMYPPEINDFAFVTDSAYTTAQIRSTERSILSALKFQLGRPVPLQFLRRASKIHEVTAEQHTLAKYLLELTMVDYDMVHLPPSIVASAALALTIKVLDAGEWDSTLAHYMEYSAESLVPVMALIAKNVVKVNDGLTKHMAVKGKYSTAKQMRIATISQLKGSVIKEFAAKATK</sequence>
<evidence type="ECO:0000256" key="3">
    <source>
        <dbReference type="ARBA" id="ARBA00022618"/>
    </source>
</evidence>
<evidence type="ECO:0000256" key="1">
    <source>
        <dbReference type="ARBA" id="ARBA00003222"/>
    </source>
</evidence>
<dbReference type="Pfam" id="PF00134">
    <property type="entry name" value="Cyclin_N"/>
    <property type="match status" value="1"/>
</dbReference>
<keyword evidence="6" id="KW-0131">Cell cycle</keyword>
<evidence type="ECO:0008006" key="13">
    <source>
        <dbReference type="Google" id="ProtNLM"/>
    </source>
</evidence>
<evidence type="ECO:0000259" key="9">
    <source>
        <dbReference type="SMART" id="SM00385"/>
    </source>
</evidence>
<dbReference type="InterPro" id="IPR048258">
    <property type="entry name" value="Cyclins_cyclin-box"/>
</dbReference>
<dbReference type="SUPFAM" id="SSF47954">
    <property type="entry name" value="Cyclin-like"/>
    <property type="match status" value="2"/>
</dbReference>
<name>A0AAV2IYN2_KNICA</name>
<dbReference type="EMBL" id="OZ035823">
    <property type="protein sequence ID" value="CAL1569590.1"/>
    <property type="molecule type" value="Genomic_DNA"/>
</dbReference>
<keyword evidence="5 8" id="KW-0195">Cyclin</keyword>
<comment type="function">
    <text evidence="1">Essential for the control of the cell cycle at the G2/M (mitosis) transition.</text>
</comment>
<dbReference type="InterPro" id="IPR046965">
    <property type="entry name" value="Cyclin_A/B-like"/>
</dbReference>
<evidence type="ECO:0000256" key="6">
    <source>
        <dbReference type="ARBA" id="ARBA00023306"/>
    </source>
</evidence>
<evidence type="ECO:0000256" key="8">
    <source>
        <dbReference type="RuleBase" id="RU000383"/>
    </source>
</evidence>
<evidence type="ECO:0000256" key="4">
    <source>
        <dbReference type="ARBA" id="ARBA00022776"/>
    </source>
</evidence>
<evidence type="ECO:0000256" key="7">
    <source>
        <dbReference type="ARBA" id="ARBA00025821"/>
    </source>
</evidence>
<dbReference type="FunFam" id="1.10.472.10:FF:000198">
    <property type="entry name" value="G2/mitotic-specific cyclin-B1"/>
    <property type="match status" value="1"/>
</dbReference>
<comment type="similarity">
    <text evidence="2">Belongs to the cyclin family. Cyclin AB subfamily.</text>
</comment>
<keyword evidence="4" id="KW-0498">Mitosis</keyword>
<organism evidence="11 12">
    <name type="scientific">Knipowitschia caucasica</name>
    <name type="common">Caucasian dwarf goby</name>
    <name type="synonym">Pomatoschistus caucasicus</name>
    <dbReference type="NCBI Taxonomy" id="637954"/>
    <lineage>
        <taxon>Eukaryota</taxon>
        <taxon>Metazoa</taxon>
        <taxon>Chordata</taxon>
        <taxon>Craniata</taxon>
        <taxon>Vertebrata</taxon>
        <taxon>Euteleostomi</taxon>
        <taxon>Actinopterygii</taxon>
        <taxon>Neopterygii</taxon>
        <taxon>Teleostei</taxon>
        <taxon>Neoteleostei</taxon>
        <taxon>Acanthomorphata</taxon>
        <taxon>Gobiaria</taxon>
        <taxon>Gobiiformes</taxon>
        <taxon>Gobioidei</taxon>
        <taxon>Gobiidae</taxon>
        <taxon>Gobiinae</taxon>
        <taxon>Knipowitschia</taxon>
    </lineage>
</organism>
<dbReference type="GO" id="GO:0016538">
    <property type="term" value="F:cyclin-dependent protein serine/threonine kinase regulator activity"/>
    <property type="evidence" value="ECO:0007669"/>
    <property type="project" value="InterPro"/>
</dbReference>
<dbReference type="GO" id="GO:0044772">
    <property type="term" value="P:mitotic cell cycle phase transition"/>
    <property type="evidence" value="ECO:0007669"/>
    <property type="project" value="InterPro"/>
</dbReference>
<dbReference type="GO" id="GO:0051301">
    <property type="term" value="P:cell division"/>
    <property type="evidence" value="ECO:0007669"/>
    <property type="project" value="UniProtKB-KW"/>
</dbReference>
<protein>
    <recommendedName>
        <fullName evidence="13">Cyclin N-terminal domain-containing protein</fullName>
    </recommendedName>
</protein>
<dbReference type="PANTHER" id="PTHR10177">
    <property type="entry name" value="CYCLINS"/>
    <property type="match status" value="1"/>
</dbReference>
<evidence type="ECO:0000259" key="10">
    <source>
        <dbReference type="SMART" id="SM01332"/>
    </source>
</evidence>
<dbReference type="AlphaFoldDB" id="A0AAV2IYN2"/>